<dbReference type="Proteomes" id="UP000704712">
    <property type="component" value="Unassembled WGS sequence"/>
</dbReference>
<name>A0A8S9UE33_PHYIN</name>
<reference evidence="1" key="1">
    <citation type="submission" date="2020-03" db="EMBL/GenBank/DDBJ databases">
        <title>Hybrid Assembly of Korean Phytophthora infestans isolates.</title>
        <authorList>
            <person name="Prokchorchik M."/>
            <person name="Lee Y."/>
            <person name="Seo J."/>
            <person name="Cho J.-H."/>
            <person name="Park Y.-E."/>
            <person name="Jang D.-C."/>
            <person name="Im J.-S."/>
            <person name="Choi J.-G."/>
            <person name="Park H.-J."/>
            <person name="Lee G.-B."/>
            <person name="Lee Y.-G."/>
            <person name="Hong S.-Y."/>
            <person name="Cho K."/>
            <person name="Sohn K.H."/>
        </authorList>
    </citation>
    <scope>NUCLEOTIDE SEQUENCE</scope>
    <source>
        <strain evidence="1">KR_2_A2</strain>
    </source>
</reference>
<proteinExistence type="predicted"/>
<accession>A0A8S9UE33</accession>
<dbReference type="EMBL" id="JAACNO010001608">
    <property type="protein sequence ID" value="KAF4138880.1"/>
    <property type="molecule type" value="Genomic_DNA"/>
</dbReference>
<organism evidence="1 2">
    <name type="scientific">Phytophthora infestans</name>
    <name type="common">Potato late blight agent</name>
    <name type="synonym">Botrytis infestans</name>
    <dbReference type="NCBI Taxonomy" id="4787"/>
    <lineage>
        <taxon>Eukaryota</taxon>
        <taxon>Sar</taxon>
        <taxon>Stramenopiles</taxon>
        <taxon>Oomycota</taxon>
        <taxon>Peronosporomycetes</taxon>
        <taxon>Peronosporales</taxon>
        <taxon>Peronosporaceae</taxon>
        <taxon>Phytophthora</taxon>
    </lineage>
</organism>
<evidence type="ECO:0000313" key="1">
    <source>
        <dbReference type="EMBL" id="KAF4138880.1"/>
    </source>
</evidence>
<protein>
    <submittedName>
        <fullName evidence="1">Uncharacterized protein</fullName>
    </submittedName>
</protein>
<sequence>MALAAPTIETRFSLDRDEVGVKCAASELSQNAVASVFEVPPRDLLSVKKSDQEVLLGISSDCYLKQSPR</sequence>
<gene>
    <name evidence="1" type="ORF">GN958_ATG11837</name>
</gene>
<dbReference type="AlphaFoldDB" id="A0A8S9UE33"/>
<comment type="caution">
    <text evidence="1">The sequence shown here is derived from an EMBL/GenBank/DDBJ whole genome shotgun (WGS) entry which is preliminary data.</text>
</comment>
<evidence type="ECO:0000313" key="2">
    <source>
        <dbReference type="Proteomes" id="UP000704712"/>
    </source>
</evidence>